<dbReference type="RefSeq" id="WP_070935147.1">
    <property type="nucleotide sequence ID" value="NZ_MAEP01000007.1"/>
</dbReference>
<evidence type="ECO:0000256" key="4">
    <source>
        <dbReference type="ARBA" id="ARBA00023098"/>
    </source>
</evidence>
<evidence type="ECO:0000256" key="2">
    <source>
        <dbReference type="ARBA" id="ARBA00022516"/>
    </source>
</evidence>
<accession>A0A1S1LBI2</accession>
<dbReference type="PANTHER" id="PTHR37323:SF1">
    <property type="entry name" value="L-ORNITHINE N(ALPHA)-ACYLTRANSFERASE"/>
    <property type="match status" value="1"/>
</dbReference>
<keyword evidence="2" id="KW-0444">Lipid biosynthesis</keyword>
<dbReference type="Proteomes" id="UP000179616">
    <property type="component" value="Unassembled WGS sequence"/>
</dbReference>
<reference evidence="6 7" key="1">
    <citation type="submission" date="2016-10" db="EMBL/GenBank/DDBJ databases">
        <title>Evaluation of Human, Veterinary and Environmental Mycobacterium chelonae Isolates by Core Genome Phylogenomic Analysis, Targeted Gene Comparison, and Anti-microbial Susceptibility Patterns: A Tale of Mistaken Identities.</title>
        <authorList>
            <person name="Fogelson S.B."/>
            <person name="Camus A.C."/>
            <person name="Lorenz W."/>
            <person name="Vasireddy R."/>
            <person name="Vasireddy S."/>
            <person name="Smith T."/>
            <person name="Brown-Elliott B.A."/>
            <person name="Wallace R.J.Jr."/>
            <person name="Hasan N.A."/>
            <person name="Reischl U."/>
            <person name="Sanchez S."/>
        </authorList>
    </citation>
    <scope>NUCLEOTIDE SEQUENCE [LARGE SCALE GENOMIC DNA]</scope>
    <source>
        <strain evidence="6 7">1559</strain>
    </source>
</reference>
<gene>
    <name evidence="6" type="ORF">BKG76_00905</name>
</gene>
<dbReference type="InterPro" id="IPR016181">
    <property type="entry name" value="Acyl_CoA_acyltransferase"/>
</dbReference>
<dbReference type="EMBL" id="MLIK01000004">
    <property type="protein sequence ID" value="OHU30371.1"/>
    <property type="molecule type" value="Genomic_DNA"/>
</dbReference>
<sequence length="277" mass="29910">MESAAVAVAAPGASSDRGTDPNPSPRYSIVMSTDPAEIEAAQRLRYQAFADEMGAPLPHAVSGPLTGELIDLDRLDQFCDHLLAREVGTGRIVGCLRLLPPEGYRAAGGTFTDSMFDASALAPLRPGLVELGRVVVAPEHRNGAVMGLLFAAILRYQKMTGHQYIMGCLSVQMEDGGPRGSLVRAVYDFTKDFMTSEYRVTPRNPVLVNGLSIDEIAPAIKPKIPPLLRAYVRLGARICGAPSYDVDFDMSDFLVLLSKDGVTERYLERLEGSLAVL</sequence>
<dbReference type="GO" id="GO:0016746">
    <property type="term" value="F:acyltransferase activity"/>
    <property type="evidence" value="ECO:0007669"/>
    <property type="project" value="UniProtKB-KW"/>
</dbReference>
<name>A0A1S1LBI2_9MYCO</name>
<keyword evidence="3 6" id="KW-0808">Transferase</keyword>
<proteinExistence type="predicted"/>
<keyword evidence="5 6" id="KW-0012">Acyltransferase</keyword>
<evidence type="ECO:0000313" key="7">
    <source>
        <dbReference type="Proteomes" id="UP000179616"/>
    </source>
</evidence>
<dbReference type="GO" id="GO:0006629">
    <property type="term" value="P:lipid metabolic process"/>
    <property type="evidence" value="ECO:0007669"/>
    <property type="project" value="UniProtKB-KW"/>
</dbReference>
<dbReference type="InterPro" id="IPR052351">
    <property type="entry name" value="Ornithine_N-alpha-AT"/>
</dbReference>
<evidence type="ECO:0000256" key="5">
    <source>
        <dbReference type="ARBA" id="ARBA00023315"/>
    </source>
</evidence>
<dbReference type="AlphaFoldDB" id="A0A1S1LBI2"/>
<protein>
    <submittedName>
        <fullName evidence="6">Ornithine-acyl-ACP acyltransferase</fullName>
    </submittedName>
</protein>
<dbReference type="Pfam" id="PF13444">
    <property type="entry name" value="Acetyltransf_5"/>
    <property type="match status" value="1"/>
</dbReference>
<comment type="pathway">
    <text evidence="1">Lipid metabolism.</text>
</comment>
<keyword evidence="4" id="KW-0443">Lipid metabolism</keyword>
<dbReference type="SUPFAM" id="SSF55729">
    <property type="entry name" value="Acyl-CoA N-acyltransferases (Nat)"/>
    <property type="match status" value="1"/>
</dbReference>
<dbReference type="OrthoDB" id="9787072at2"/>
<dbReference type="Gene3D" id="3.40.630.30">
    <property type="match status" value="1"/>
</dbReference>
<comment type="caution">
    <text evidence="6">The sequence shown here is derived from an EMBL/GenBank/DDBJ whole genome shotgun (WGS) entry which is preliminary data.</text>
</comment>
<evidence type="ECO:0000256" key="1">
    <source>
        <dbReference type="ARBA" id="ARBA00005189"/>
    </source>
</evidence>
<evidence type="ECO:0000313" key="6">
    <source>
        <dbReference type="EMBL" id="OHU30371.1"/>
    </source>
</evidence>
<dbReference type="STRING" id="948102.BKG76_00905"/>
<dbReference type="GeneID" id="57165342"/>
<dbReference type="PANTHER" id="PTHR37323">
    <property type="entry name" value="GCN5-RELATED N-ACETYLTRANSFERASE"/>
    <property type="match status" value="1"/>
</dbReference>
<evidence type="ECO:0000256" key="3">
    <source>
        <dbReference type="ARBA" id="ARBA00022679"/>
    </source>
</evidence>
<organism evidence="6 7">
    <name type="scientific">Mycobacteroides franklinii</name>
    <dbReference type="NCBI Taxonomy" id="948102"/>
    <lineage>
        <taxon>Bacteria</taxon>
        <taxon>Bacillati</taxon>
        <taxon>Actinomycetota</taxon>
        <taxon>Actinomycetes</taxon>
        <taxon>Mycobacteriales</taxon>
        <taxon>Mycobacteriaceae</taxon>
        <taxon>Mycobacteroides</taxon>
    </lineage>
</organism>